<dbReference type="AlphaFoldDB" id="A0A645FE66"/>
<name>A0A645FE66_9ZZZZ</name>
<organism evidence="1">
    <name type="scientific">bioreactor metagenome</name>
    <dbReference type="NCBI Taxonomy" id="1076179"/>
    <lineage>
        <taxon>unclassified sequences</taxon>
        <taxon>metagenomes</taxon>
        <taxon>ecological metagenomes</taxon>
    </lineage>
</organism>
<comment type="caution">
    <text evidence="1">The sequence shown here is derived from an EMBL/GenBank/DDBJ whole genome shotgun (WGS) entry which is preliminary data.</text>
</comment>
<reference evidence="1" key="1">
    <citation type="submission" date="2019-08" db="EMBL/GenBank/DDBJ databases">
        <authorList>
            <person name="Kucharzyk K."/>
            <person name="Murdoch R.W."/>
            <person name="Higgins S."/>
            <person name="Loffler F."/>
        </authorList>
    </citation>
    <scope>NUCLEOTIDE SEQUENCE</scope>
</reference>
<evidence type="ECO:0000313" key="1">
    <source>
        <dbReference type="EMBL" id="MPN12685.1"/>
    </source>
</evidence>
<protein>
    <submittedName>
        <fullName evidence="1">Uncharacterized protein</fullName>
    </submittedName>
</protein>
<dbReference type="EMBL" id="VSSQ01059083">
    <property type="protein sequence ID" value="MPN12685.1"/>
    <property type="molecule type" value="Genomic_DNA"/>
</dbReference>
<dbReference type="AntiFam" id="ANF00081">
    <property type="entry name" value="Shadow ORF (opposite lysS)"/>
</dbReference>
<proteinExistence type="predicted"/>
<sequence>MSFVFHGIRIKDFFCQKSIQRLYHIHNIIIIRIGFVGFKQGELWIMGRVHTLITEHTAQFIYFIKSADNQALKR</sequence>
<accession>A0A645FE66</accession>
<gene>
    <name evidence="1" type="ORF">SDC9_160004</name>
</gene>